<dbReference type="GO" id="GO:0006281">
    <property type="term" value="P:DNA repair"/>
    <property type="evidence" value="ECO:0007669"/>
    <property type="project" value="UniProtKB-KW"/>
</dbReference>
<evidence type="ECO:0000256" key="2">
    <source>
        <dbReference type="ARBA" id="ARBA00022763"/>
    </source>
</evidence>
<dbReference type="GO" id="GO:0005634">
    <property type="term" value="C:nucleus"/>
    <property type="evidence" value="ECO:0007669"/>
    <property type="project" value="UniProtKB-SubCell"/>
</dbReference>
<accession>A0A8R1EJB1</accession>
<evidence type="ECO:0000313" key="7">
    <source>
        <dbReference type="EnsemblMetazoa" id="CJA36563a.1"/>
    </source>
</evidence>
<keyword evidence="4" id="KW-0539">Nucleus</keyword>
<sequence>MINSLSEFLNSATKLEKPKQNDMKAKFYQFHENRRPPYYGTWRKKSTIIRGWTPFAEETGIDYEVDSDNEWEDEPSDCEECNSDDDADKDNEEDENEEDDGFFVPPCYLSDGEGEEDDNSDGEITTVKKAGSRVKIDSDDEDDNEKGQDDVSDEHRKARMAQRASEWSKRTEKKKALNIIPRAIGPVY</sequence>
<keyword evidence="3" id="KW-0234">DNA repair</keyword>
<dbReference type="GO" id="GO:0033186">
    <property type="term" value="C:CAF-1 complex"/>
    <property type="evidence" value="ECO:0007669"/>
    <property type="project" value="TreeGrafter"/>
</dbReference>
<keyword evidence="2" id="KW-0227">DNA damage</keyword>
<comment type="subcellular location">
    <subcellularLocation>
        <location evidence="1">Nucleus</location>
    </subcellularLocation>
</comment>
<keyword evidence="8" id="KW-1185">Reference proteome</keyword>
<organism evidence="7 8">
    <name type="scientific">Caenorhabditis japonica</name>
    <dbReference type="NCBI Taxonomy" id="281687"/>
    <lineage>
        <taxon>Eukaryota</taxon>
        <taxon>Metazoa</taxon>
        <taxon>Ecdysozoa</taxon>
        <taxon>Nematoda</taxon>
        <taxon>Chromadorea</taxon>
        <taxon>Rhabditida</taxon>
        <taxon>Rhabditina</taxon>
        <taxon>Rhabditomorpha</taxon>
        <taxon>Rhabditoidea</taxon>
        <taxon>Rhabditidae</taxon>
        <taxon>Peloderinae</taxon>
        <taxon>Caenorhabditis</taxon>
    </lineage>
</organism>
<evidence type="ECO:0000256" key="5">
    <source>
        <dbReference type="SAM" id="MobiDB-lite"/>
    </source>
</evidence>
<evidence type="ECO:0000313" key="8">
    <source>
        <dbReference type="Proteomes" id="UP000005237"/>
    </source>
</evidence>
<evidence type="ECO:0000256" key="3">
    <source>
        <dbReference type="ARBA" id="ARBA00023204"/>
    </source>
</evidence>
<feature type="compositionally biased region" description="Basic and acidic residues" evidence="5">
    <location>
        <begin position="145"/>
        <end position="156"/>
    </location>
</feature>
<feature type="domain" description="Chromatin assembly factor 1 subunit A dimerization" evidence="6">
    <location>
        <begin position="26"/>
        <end position="97"/>
    </location>
</feature>
<evidence type="ECO:0000256" key="4">
    <source>
        <dbReference type="ARBA" id="ARBA00023242"/>
    </source>
</evidence>
<feature type="region of interest" description="Disordered" evidence="5">
    <location>
        <begin position="55"/>
        <end position="173"/>
    </location>
</feature>
<protein>
    <recommendedName>
        <fullName evidence="6">Chromatin assembly factor 1 subunit A dimerization domain-containing protein</fullName>
    </recommendedName>
</protein>
<dbReference type="PANTHER" id="PTHR15272">
    <property type="entry name" value="CHROMATIN ASSEMBLY FACTOR 1 SUBUNIT A CAF-1 SUBUNIT A"/>
    <property type="match status" value="1"/>
</dbReference>
<proteinExistence type="predicted"/>
<reference evidence="8" key="1">
    <citation type="submission" date="2010-08" db="EMBL/GenBank/DDBJ databases">
        <authorList>
            <consortium name="Caenorhabditis japonica Sequencing Consortium"/>
            <person name="Wilson R.K."/>
        </authorList>
    </citation>
    <scope>NUCLEOTIDE SEQUENCE [LARGE SCALE GENOMIC DNA]</scope>
    <source>
        <strain evidence="8">DF5081</strain>
    </source>
</reference>
<reference evidence="7" key="2">
    <citation type="submission" date="2022-06" db="UniProtKB">
        <authorList>
            <consortium name="EnsemblMetazoa"/>
        </authorList>
    </citation>
    <scope>IDENTIFICATION</scope>
    <source>
        <strain evidence="7">DF5081</strain>
    </source>
</reference>
<feature type="compositionally biased region" description="Acidic residues" evidence="5">
    <location>
        <begin position="112"/>
        <end position="121"/>
    </location>
</feature>
<dbReference type="Pfam" id="PF12253">
    <property type="entry name" value="CAF1A_dimeriz"/>
    <property type="match status" value="1"/>
</dbReference>
<dbReference type="GO" id="GO:0006334">
    <property type="term" value="P:nucleosome assembly"/>
    <property type="evidence" value="ECO:0007669"/>
    <property type="project" value="TreeGrafter"/>
</dbReference>
<name>A0A8R1EJB1_CAEJA</name>
<evidence type="ECO:0000256" key="1">
    <source>
        <dbReference type="ARBA" id="ARBA00004123"/>
    </source>
</evidence>
<dbReference type="PANTHER" id="PTHR15272:SF0">
    <property type="entry name" value="CHROMATIN ASSEMBLY FACTOR 1 SUBUNIT A"/>
    <property type="match status" value="1"/>
</dbReference>
<dbReference type="EnsemblMetazoa" id="CJA36563a.1">
    <property type="protein sequence ID" value="CJA36563a.1"/>
    <property type="gene ID" value="WBGene00212410"/>
</dbReference>
<evidence type="ECO:0000259" key="6">
    <source>
        <dbReference type="Pfam" id="PF12253"/>
    </source>
</evidence>
<dbReference type="InterPro" id="IPR022043">
    <property type="entry name" value="CAF1A_DD"/>
</dbReference>
<feature type="compositionally biased region" description="Acidic residues" evidence="5">
    <location>
        <begin position="59"/>
        <end position="101"/>
    </location>
</feature>
<dbReference type="Proteomes" id="UP000005237">
    <property type="component" value="Unassembled WGS sequence"/>
</dbReference>